<evidence type="ECO:0000256" key="1">
    <source>
        <dbReference type="SAM" id="MobiDB-lite"/>
    </source>
</evidence>
<protein>
    <submittedName>
        <fullName evidence="2">Uncharacterized protein</fullName>
    </submittedName>
</protein>
<name>A0A0A9B171_ARUDO</name>
<accession>A0A0A9B171</accession>
<proteinExistence type="predicted"/>
<feature type="region of interest" description="Disordered" evidence="1">
    <location>
        <begin position="1"/>
        <end position="51"/>
    </location>
</feature>
<dbReference type="EMBL" id="GBRH01240166">
    <property type="protein sequence ID" value="JAD57729.1"/>
    <property type="molecule type" value="Transcribed_RNA"/>
</dbReference>
<sequence>MLARCKISCPNPKAQASAAPPSGGQNQALGGAADPWEEPRRRAAGSAVAIG</sequence>
<dbReference type="AlphaFoldDB" id="A0A0A9B171"/>
<reference evidence="2" key="1">
    <citation type="submission" date="2014-09" db="EMBL/GenBank/DDBJ databases">
        <authorList>
            <person name="Magalhaes I.L.F."/>
            <person name="Oliveira U."/>
            <person name="Santos F.R."/>
            <person name="Vidigal T.H.D.A."/>
            <person name="Brescovit A.D."/>
            <person name="Santos A.J."/>
        </authorList>
    </citation>
    <scope>NUCLEOTIDE SEQUENCE</scope>
    <source>
        <tissue evidence="2">Shoot tissue taken approximately 20 cm above the soil surface</tissue>
    </source>
</reference>
<reference evidence="2" key="2">
    <citation type="journal article" date="2015" name="Data Brief">
        <title>Shoot transcriptome of the giant reed, Arundo donax.</title>
        <authorList>
            <person name="Barrero R.A."/>
            <person name="Guerrero F.D."/>
            <person name="Moolhuijzen P."/>
            <person name="Goolsby J.A."/>
            <person name="Tidwell J."/>
            <person name="Bellgard S.E."/>
            <person name="Bellgard M.I."/>
        </authorList>
    </citation>
    <scope>NUCLEOTIDE SEQUENCE</scope>
    <source>
        <tissue evidence="2">Shoot tissue taken approximately 20 cm above the soil surface</tissue>
    </source>
</reference>
<organism evidence="2">
    <name type="scientific">Arundo donax</name>
    <name type="common">Giant reed</name>
    <name type="synonym">Donax arundinaceus</name>
    <dbReference type="NCBI Taxonomy" id="35708"/>
    <lineage>
        <taxon>Eukaryota</taxon>
        <taxon>Viridiplantae</taxon>
        <taxon>Streptophyta</taxon>
        <taxon>Embryophyta</taxon>
        <taxon>Tracheophyta</taxon>
        <taxon>Spermatophyta</taxon>
        <taxon>Magnoliopsida</taxon>
        <taxon>Liliopsida</taxon>
        <taxon>Poales</taxon>
        <taxon>Poaceae</taxon>
        <taxon>PACMAD clade</taxon>
        <taxon>Arundinoideae</taxon>
        <taxon>Arundineae</taxon>
        <taxon>Arundo</taxon>
    </lineage>
</organism>
<evidence type="ECO:0000313" key="2">
    <source>
        <dbReference type="EMBL" id="JAD57729.1"/>
    </source>
</evidence>